<feature type="domain" description="MADS-box" evidence="7">
    <location>
        <begin position="5"/>
        <end position="65"/>
    </location>
</feature>
<evidence type="ECO:0000313" key="9">
    <source>
        <dbReference type="Proteomes" id="UP000007305"/>
    </source>
</evidence>
<accession>A0A804Q405</accession>
<feature type="compositionally biased region" description="Polar residues" evidence="6">
    <location>
        <begin position="329"/>
        <end position="343"/>
    </location>
</feature>
<comment type="subcellular location">
    <subcellularLocation>
        <location evidence="1">Nucleus</location>
    </subcellularLocation>
</comment>
<protein>
    <recommendedName>
        <fullName evidence="7">MADS-box domain-containing protein</fullName>
    </recommendedName>
</protein>
<feature type="compositionally biased region" description="Low complexity" evidence="6">
    <location>
        <begin position="378"/>
        <end position="388"/>
    </location>
</feature>
<evidence type="ECO:0000256" key="1">
    <source>
        <dbReference type="ARBA" id="ARBA00004123"/>
    </source>
</evidence>
<feature type="region of interest" description="Disordered" evidence="6">
    <location>
        <begin position="294"/>
        <end position="313"/>
    </location>
</feature>
<reference evidence="8" key="3">
    <citation type="submission" date="2021-05" db="UniProtKB">
        <authorList>
            <consortium name="EnsemblPlants"/>
        </authorList>
    </citation>
    <scope>IDENTIFICATION</scope>
    <source>
        <strain evidence="8">cv. B73</strain>
    </source>
</reference>
<sequence>MRTPRRPRRSGIRYIEDANSRSISFSKRRDGLFKMAANLSTLTGARIAIVAEAENGKMSSFSAPSLGPIVDSFLSEEDEAGGAAARAPPQGPDDREKDAMARLQRELAELEEKKAAQEQRAADSLARVKAIRDGSRMGKLIVCSKVDDLCADDLHELLRGLSRVDQEIRALLPPPAPARTAEAGGLMRGRPPPPLHSQGRPRPPRRLPWVSSQSQPPSLPILRAPCTLPQSFSLTSPPVQQPSSLRTISRMLLRHIQLSQRSSSMVPRLPNEAHQYSYQSQGVAAIAGNNISGQTSLLPSPPPLPTSAQRSVQVEVPSQALDLNPDVPASQNHANPQSVLENSEVSHDGGIGGDQQQPSPGCPSDSNGKTYEWLSKTLLESSSEGGSSSDEDDGVGDSLGGVDWLGDN</sequence>
<evidence type="ECO:0000256" key="4">
    <source>
        <dbReference type="ARBA" id="ARBA00023163"/>
    </source>
</evidence>
<dbReference type="GO" id="GO:0006357">
    <property type="term" value="P:regulation of transcription by RNA polymerase II"/>
    <property type="evidence" value="ECO:0000318"/>
    <property type="project" value="GO_Central"/>
</dbReference>
<dbReference type="Proteomes" id="UP000007305">
    <property type="component" value="Chromosome 7"/>
</dbReference>
<reference evidence="8" key="2">
    <citation type="submission" date="2019-07" db="EMBL/GenBank/DDBJ databases">
        <authorList>
            <person name="Seetharam A."/>
            <person name="Woodhouse M."/>
            <person name="Cannon E."/>
        </authorList>
    </citation>
    <scope>NUCLEOTIDE SEQUENCE [LARGE SCALE GENOMIC DNA]</scope>
    <source>
        <strain evidence="8">cv. B73</strain>
    </source>
</reference>
<dbReference type="GO" id="GO:0046983">
    <property type="term" value="F:protein dimerization activity"/>
    <property type="evidence" value="ECO:0007669"/>
    <property type="project" value="InterPro"/>
</dbReference>
<dbReference type="PANTHER" id="PTHR48019">
    <property type="entry name" value="SERUM RESPONSE FACTOR HOMOLOG"/>
    <property type="match status" value="1"/>
</dbReference>
<dbReference type="Pfam" id="PF00319">
    <property type="entry name" value="SRF-TF"/>
    <property type="match status" value="1"/>
</dbReference>
<keyword evidence="5" id="KW-0539">Nucleus</keyword>
<feature type="region of interest" description="Disordered" evidence="6">
    <location>
        <begin position="172"/>
        <end position="222"/>
    </location>
</feature>
<evidence type="ECO:0000256" key="2">
    <source>
        <dbReference type="ARBA" id="ARBA00023015"/>
    </source>
</evidence>
<proteinExistence type="predicted"/>
<dbReference type="InterPro" id="IPR002100">
    <property type="entry name" value="TF_MADSbox"/>
</dbReference>
<dbReference type="PRINTS" id="PR00404">
    <property type="entry name" value="MADSDOMAIN"/>
</dbReference>
<evidence type="ECO:0000256" key="3">
    <source>
        <dbReference type="ARBA" id="ARBA00023125"/>
    </source>
</evidence>
<evidence type="ECO:0000313" key="8">
    <source>
        <dbReference type="EnsemblPlants" id="Zm00001eb299490_P001"/>
    </source>
</evidence>
<keyword evidence="3" id="KW-0238">DNA-binding</keyword>
<dbReference type="GO" id="GO:0000981">
    <property type="term" value="F:DNA-binding transcription factor activity, RNA polymerase II-specific"/>
    <property type="evidence" value="ECO:0000318"/>
    <property type="project" value="GO_Central"/>
</dbReference>
<dbReference type="SMART" id="SM00432">
    <property type="entry name" value="MADS"/>
    <property type="match status" value="1"/>
</dbReference>
<keyword evidence="2" id="KW-0805">Transcription regulation</keyword>
<evidence type="ECO:0000259" key="7">
    <source>
        <dbReference type="PROSITE" id="PS50066"/>
    </source>
</evidence>
<dbReference type="InterPro" id="IPR036879">
    <property type="entry name" value="TF_MADSbox_sf"/>
</dbReference>
<dbReference type="GO" id="GO:0005634">
    <property type="term" value="C:nucleus"/>
    <property type="evidence" value="ECO:0007669"/>
    <property type="project" value="UniProtKB-SubCell"/>
</dbReference>
<feature type="compositionally biased region" description="Polar residues" evidence="6">
    <location>
        <begin position="354"/>
        <end position="369"/>
    </location>
</feature>
<evidence type="ECO:0000256" key="5">
    <source>
        <dbReference type="ARBA" id="ARBA00023242"/>
    </source>
</evidence>
<dbReference type="InParanoid" id="A0A804Q405"/>
<dbReference type="EnsemblPlants" id="Zm00001eb299490_T001">
    <property type="protein sequence ID" value="Zm00001eb299490_P001"/>
    <property type="gene ID" value="Zm00001eb299490"/>
</dbReference>
<dbReference type="AlphaFoldDB" id="A0A804Q405"/>
<dbReference type="GO" id="GO:0000978">
    <property type="term" value="F:RNA polymerase II cis-regulatory region sequence-specific DNA binding"/>
    <property type="evidence" value="ECO:0000318"/>
    <property type="project" value="GO_Central"/>
</dbReference>
<keyword evidence="9" id="KW-1185">Reference proteome</keyword>
<name>A0A804Q405_MAIZE</name>
<reference evidence="9" key="1">
    <citation type="submission" date="2015-12" db="EMBL/GenBank/DDBJ databases">
        <title>Update maize B73 reference genome by single molecule sequencing technologies.</title>
        <authorList>
            <consortium name="Maize Genome Sequencing Project"/>
            <person name="Ware D."/>
        </authorList>
    </citation>
    <scope>NUCLEOTIDE SEQUENCE [LARGE SCALE GENOMIC DNA]</scope>
    <source>
        <strain evidence="9">cv. B73</strain>
    </source>
</reference>
<keyword evidence="4" id="KW-0804">Transcription</keyword>
<evidence type="ECO:0000256" key="6">
    <source>
        <dbReference type="SAM" id="MobiDB-lite"/>
    </source>
</evidence>
<dbReference type="Gene3D" id="3.40.1810.10">
    <property type="entry name" value="Transcription factor, MADS-box"/>
    <property type="match status" value="1"/>
</dbReference>
<dbReference type="Gramene" id="Zm00001eb299490_T001">
    <property type="protein sequence ID" value="Zm00001eb299490_P001"/>
    <property type="gene ID" value="Zm00001eb299490"/>
</dbReference>
<organism evidence="8 9">
    <name type="scientific">Zea mays</name>
    <name type="common">Maize</name>
    <dbReference type="NCBI Taxonomy" id="4577"/>
    <lineage>
        <taxon>Eukaryota</taxon>
        <taxon>Viridiplantae</taxon>
        <taxon>Streptophyta</taxon>
        <taxon>Embryophyta</taxon>
        <taxon>Tracheophyta</taxon>
        <taxon>Spermatophyta</taxon>
        <taxon>Magnoliopsida</taxon>
        <taxon>Liliopsida</taxon>
        <taxon>Poales</taxon>
        <taxon>Poaceae</taxon>
        <taxon>PACMAD clade</taxon>
        <taxon>Panicoideae</taxon>
        <taxon>Andropogonodae</taxon>
        <taxon>Andropogoneae</taxon>
        <taxon>Tripsacinae</taxon>
        <taxon>Zea</taxon>
    </lineage>
</organism>
<dbReference type="PROSITE" id="PS50066">
    <property type="entry name" value="MADS_BOX_2"/>
    <property type="match status" value="1"/>
</dbReference>
<feature type="region of interest" description="Disordered" evidence="6">
    <location>
        <begin position="322"/>
        <end position="408"/>
    </location>
</feature>
<dbReference type="InterPro" id="IPR050142">
    <property type="entry name" value="MADS-box/MEF2_TF"/>
</dbReference>
<dbReference type="CDD" id="cd00120">
    <property type="entry name" value="MADS"/>
    <property type="match status" value="1"/>
</dbReference>
<feature type="region of interest" description="Disordered" evidence="6">
    <location>
        <begin position="77"/>
        <end position="96"/>
    </location>
</feature>
<dbReference type="SUPFAM" id="SSF55455">
    <property type="entry name" value="SRF-like"/>
    <property type="match status" value="1"/>
</dbReference>